<organism evidence="1 2">
    <name type="scientific">Triticum urartu</name>
    <name type="common">Red wild einkorn</name>
    <name type="synonym">Crithodium urartu</name>
    <dbReference type="NCBI Taxonomy" id="4572"/>
    <lineage>
        <taxon>Eukaryota</taxon>
        <taxon>Viridiplantae</taxon>
        <taxon>Streptophyta</taxon>
        <taxon>Embryophyta</taxon>
        <taxon>Tracheophyta</taxon>
        <taxon>Spermatophyta</taxon>
        <taxon>Magnoliopsida</taxon>
        <taxon>Liliopsida</taxon>
        <taxon>Poales</taxon>
        <taxon>Poaceae</taxon>
        <taxon>BOP clade</taxon>
        <taxon>Pooideae</taxon>
        <taxon>Triticodae</taxon>
        <taxon>Triticeae</taxon>
        <taxon>Triticinae</taxon>
        <taxon>Triticum</taxon>
    </lineage>
</organism>
<reference evidence="1" key="3">
    <citation type="submission" date="2022-06" db="UniProtKB">
        <authorList>
            <consortium name="EnsemblPlants"/>
        </authorList>
    </citation>
    <scope>IDENTIFICATION</scope>
</reference>
<reference evidence="1" key="2">
    <citation type="submission" date="2018-03" db="EMBL/GenBank/DDBJ databases">
        <title>The Triticum urartu genome reveals the dynamic nature of wheat genome evolution.</title>
        <authorList>
            <person name="Ling H."/>
            <person name="Ma B."/>
            <person name="Shi X."/>
            <person name="Liu H."/>
            <person name="Dong L."/>
            <person name="Sun H."/>
            <person name="Cao Y."/>
            <person name="Gao Q."/>
            <person name="Zheng S."/>
            <person name="Li Y."/>
            <person name="Yu Y."/>
            <person name="Du H."/>
            <person name="Qi M."/>
            <person name="Li Y."/>
            <person name="Yu H."/>
            <person name="Cui Y."/>
            <person name="Wang N."/>
            <person name="Chen C."/>
            <person name="Wu H."/>
            <person name="Zhao Y."/>
            <person name="Zhang J."/>
            <person name="Li Y."/>
            <person name="Zhou W."/>
            <person name="Zhang B."/>
            <person name="Hu W."/>
            <person name="Eijk M."/>
            <person name="Tang J."/>
            <person name="Witsenboer H."/>
            <person name="Zhao S."/>
            <person name="Li Z."/>
            <person name="Zhang A."/>
            <person name="Wang D."/>
            <person name="Liang C."/>
        </authorList>
    </citation>
    <scope>NUCLEOTIDE SEQUENCE [LARGE SCALE GENOMIC DNA]</scope>
    <source>
        <strain evidence="1">cv. G1812</strain>
    </source>
</reference>
<reference evidence="2" key="1">
    <citation type="journal article" date="2013" name="Nature">
        <title>Draft genome of the wheat A-genome progenitor Triticum urartu.</title>
        <authorList>
            <person name="Ling H.Q."/>
            <person name="Zhao S."/>
            <person name="Liu D."/>
            <person name="Wang J."/>
            <person name="Sun H."/>
            <person name="Zhang C."/>
            <person name="Fan H."/>
            <person name="Li D."/>
            <person name="Dong L."/>
            <person name="Tao Y."/>
            <person name="Gao C."/>
            <person name="Wu H."/>
            <person name="Li Y."/>
            <person name="Cui Y."/>
            <person name="Guo X."/>
            <person name="Zheng S."/>
            <person name="Wang B."/>
            <person name="Yu K."/>
            <person name="Liang Q."/>
            <person name="Yang W."/>
            <person name="Lou X."/>
            <person name="Chen J."/>
            <person name="Feng M."/>
            <person name="Jian J."/>
            <person name="Zhang X."/>
            <person name="Luo G."/>
            <person name="Jiang Y."/>
            <person name="Liu J."/>
            <person name="Wang Z."/>
            <person name="Sha Y."/>
            <person name="Zhang B."/>
            <person name="Wu H."/>
            <person name="Tang D."/>
            <person name="Shen Q."/>
            <person name="Xue P."/>
            <person name="Zou S."/>
            <person name="Wang X."/>
            <person name="Liu X."/>
            <person name="Wang F."/>
            <person name="Yang Y."/>
            <person name="An X."/>
            <person name="Dong Z."/>
            <person name="Zhang K."/>
            <person name="Zhang X."/>
            <person name="Luo M.C."/>
            <person name="Dvorak J."/>
            <person name="Tong Y."/>
            <person name="Wang J."/>
            <person name="Yang H."/>
            <person name="Li Z."/>
            <person name="Wang D."/>
            <person name="Zhang A."/>
            <person name="Wang J."/>
        </authorList>
    </citation>
    <scope>NUCLEOTIDE SEQUENCE</scope>
    <source>
        <strain evidence="2">cv. G1812</strain>
    </source>
</reference>
<keyword evidence="2" id="KW-1185">Reference proteome</keyword>
<name>A0A8R7UGN7_TRIUA</name>
<proteinExistence type="predicted"/>
<sequence length="200" mass="21689">MLKYSALVIVELAIDEGSPSRHSISSGFRCIHGCCITFLRLSSFSATSFIDGLLSPHISKHRIASSAISSIISVLSPSLISTSKIWLSLFSFMAYINIIDRLFSWAGTSGSKLNGNLAVSSSNKTTPKLYTSLLSVNRLVCMYSGSRYPQVPCTSVMNCDLSIGARMEAPKSATLALLSLSRRILEDLTSPWRIGVEADE</sequence>
<dbReference type="EnsemblPlants" id="TuG1812G0500002792.01.T01">
    <property type="protein sequence ID" value="TuG1812G0500002792.01.T01"/>
    <property type="gene ID" value="TuG1812G0500002792.01"/>
</dbReference>
<protein>
    <submittedName>
        <fullName evidence="1">Uncharacterized protein</fullName>
    </submittedName>
</protein>
<dbReference type="Gramene" id="TuG1812G0500002792.01.T01">
    <property type="protein sequence ID" value="TuG1812G0500002792.01.T01"/>
    <property type="gene ID" value="TuG1812G0500002792.01"/>
</dbReference>
<dbReference type="Proteomes" id="UP000015106">
    <property type="component" value="Chromosome 5"/>
</dbReference>
<dbReference type="AlphaFoldDB" id="A0A8R7UGN7"/>
<evidence type="ECO:0000313" key="2">
    <source>
        <dbReference type="Proteomes" id="UP000015106"/>
    </source>
</evidence>
<evidence type="ECO:0000313" key="1">
    <source>
        <dbReference type="EnsemblPlants" id="TuG1812G0500002792.01.T01"/>
    </source>
</evidence>
<accession>A0A8R7UGN7</accession>